<protein>
    <submittedName>
        <fullName evidence="3">Cupredoxin</fullName>
    </submittedName>
</protein>
<dbReference type="EMBL" id="MCFJ01000007">
    <property type="protein sequence ID" value="ORY64354.1"/>
    <property type="molecule type" value="Genomic_DNA"/>
</dbReference>
<dbReference type="RefSeq" id="XP_040715768.1">
    <property type="nucleotide sequence ID" value="XM_040854170.1"/>
</dbReference>
<dbReference type="CDD" id="cd00920">
    <property type="entry name" value="Cupredoxin"/>
    <property type="match status" value="1"/>
</dbReference>
<proteinExistence type="predicted"/>
<evidence type="ECO:0000313" key="3">
    <source>
        <dbReference type="EMBL" id="ORY64354.1"/>
    </source>
</evidence>
<feature type="compositionally biased region" description="Low complexity" evidence="1">
    <location>
        <begin position="199"/>
        <end position="218"/>
    </location>
</feature>
<dbReference type="InterPro" id="IPR052953">
    <property type="entry name" value="Ser-rich/MCO-related"/>
</dbReference>
<gene>
    <name evidence="3" type="ORF">BCR38DRAFT_212597</name>
</gene>
<dbReference type="PANTHER" id="PTHR34883:SF17">
    <property type="entry name" value="CUPREDOXIN"/>
    <property type="match status" value="1"/>
</dbReference>
<feature type="signal peptide" evidence="2">
    <location>
        <begin position="1"/>
        <end position="17"/>
    </location>
</feature>
<dbReference type="PANTHER" id="PTHR34883">
    <property type="entry name" value="SERINE-RICH PROTEIN, PUTATIVE-RELATED-RELATED"/>
    <property type="match status" value="1"/>
</dbReference>
<dbReference type="SUPFAM" id="SSF49503">
    <property type="entry name" value="Cupredoxins"/>
    <property type="match status" value="1"/>
</dbReference>
<feature type="region of interest" description="Disordered" evidence="1">
    <location>
        <begin position="151"/>
        <end position="218"/>
    </location>
</feature>
<dbReference type="GeneID" id="63770382"/>
<evidence type="ECO:0000313" key="4">
    <source>
        <dbReference type="Proteomes" id="UP000193689"/>
    </source>
</evidence>
<reference evidence="3 4" key="1">
    <citation type="submission" date="2016-07" db="EMBL/GenBank/DDBJ databases">
        <title>Pervasive Adenine N6-methylation of Active Genes in Fungi.</title>
        <authorList>
            <consortium name="DOE Joint Genome Institute"/>
            <person name="Mondo S.J."/>
            <person name="Dannebaum R.O."/>
            <person name="Kuo R.C."/>
            <person name="Labutti K."/>
            <person name="Haridas S."/>
            <person name="Kuo A."/>
            <person name="Salamov A."/>
            <person name="Ahrendt S.R."/>
            <person name="Lipzen A."/>
            <person name="Sullivan W."/>
            <person name="Andreopoulos W.B."/>
            <person name="Clum A."/>
            <person name="Lindquist E."/>
            <person name="Daum C."/>
            <person name="Ramamoorthy G.K."/>
            <person name="Gryganskyi A."/>
            <person name="Culley D."/>
            <person name="Magnuson J.K."/>
            <person name="James T.Y."/>
            <person name="O'Malley M.A."/>
            <person name="Stajich J.E."/>
            <person name="Spatafora J.W."/>
            <person name="Visel A."/>
            <person name="Grigoriev I.V."/>
        </authorList>
    </citation>
    <scope>NUCLEOTIDE SEQUENCE [LARGE SCALE GENOMIC DNA]</scope>
    <source>
        <strain evidence="3 4">CBS 129021</strain>
    </source>
</reference>
<dbReference type="InParanoid" id="A0A1Y2DZ32"/>
<keyword evidence="4" id="KW-1185">Reference proteome</keyword>
<dbReference type="STRING" id="1141098.A0A1Y2DZ32"/>
<dbReference type="AlphaFoldDB" id="A0A1Y2DZ32"/>
<dbReference type="InterPro" id="IPR008972">
    <property type="entry name" value="Cupredoxin"/>
</dbReference>
<evidence type="ECO:0000256" key="2">
    <source>
        <dbReference type="SAM" id="SignalP"/>
    </source>
</evidence>
<accession>A0A1Y2DZ32</accession>
<name>A0A1Y2DZ32_9PEZI</name>
<organism evidence="3 4">
    <name type="scientific">Pseudomassariella vexata</name>
    <dbReference type="NCBI Taxonomy" id="1141098"/>
    <lineage>
        <taxon>Eukaryota</taxon>
        <taxon>Fungi</taxon>
        <taxon>Dikarya</taxon>
        <taxon>Ascomycota</taxon>
        <taxon>Pezizomycotina</taxon>
        <taxon>Sordariomycetes</taxon>
        <taxon>Xylariomycetidae</taxon>
        <taxon>Amphisphaeriales</taxon>
        <taxon>Pseudomassariaceae</taxon>
        <taxon>Pseudomassariella</taxon>
    </lineage>
</organism>
<keyword evidence="2" id="KW-0732">Signal</keyword>
<dbReference type="Proteomes" id="UP000193689">
    <property type="component" value="Unassembled WGS sequence"/>
</dbReference>
<dbReference type="OrthoDB" id="2331100at2759"/>
<feature type="compositionally biased region" description="Gly residues" evidence="1">
    <location>
        <begin position="164"/>
        <end position="182"/>
    </location>
</feature>
<feature type="chain" id="PRO_5012260098" evidence="2">
    <location>
        <begin position="18"/>
        <end position="250"/>
    </location>
</feature>
<evidence type="ECO:0000256" key="1">
    <source>
        <dbReference type="SAM" id="MobiDB-lite"/>
    </source>
</evidence>
<dbReference type="Gene3D" id="2.60.40.420">
    <property type="entry name" value="Cupredoxins - blue copper proteins"/>
    <property type="match status" value="1"/>
</dbReference>
<comment type="caution">
    <text evidence="3">The sequence shown here is derived from an EMBL/GenBank/DDBJ whole genome shotgun (WGS) entry which is preliminary data.</text>
</comment>
<sequence length="250" mass="24785">MQFTTLALSALAGLASAQTVHVVSVSSSNASLTFSPDNLQVPAGDMIQFQFRAGNHSVVQSNFDNPCTPISMHTNTTGIFSGYQPVAASSAMGMVPTYTIMVSDTTPLWFYCSQGKHCQAGMVMVVNENTAKNATRSLENFKSLAKSATANLAPGGTAQEGTSGSTGGSTGGSTSGSTGGSTSGTTNGTTNGGTGTSGGDSPTGTASATGTPGTATASSTNIPVQAAASSTYIMSSFASIVGVAAALFLL</sequence>